<dbReference type="AlphaFoldDB" id="A0A9D4G3F4"/>
<name>A0A9D4G3F4_DREPO</name>
<dbReference type="EMBL" id="JAIWYP010000006">
    <property type="protein sequence ID" value="KAH3809860.1"/>
    <property type="molecule type" value="Genomic_DNA"/>
</dbReference>
<organism evidence="2 3">
    <name type="scientific">Dreissena polymorpha</name>
    <name type="common">Zebra mussel</name>
    <name type="synonym">Mytilus polymorpha</name>
    <dbReference type="NCBI Taxonomy" id="45954"/>
    <lineage>
        <taxon>Eukaryota</taxon>
        <taxon>Metazoa</taxon>
        <taxon>Spiralia</taxon>
        <taxon>Lophotrochozoa</taxon>
        <taxon>Mollusca</taxon>
        <taxon>Bivalvia</taxon>
        <taxon>Autobranchia</taxon>
        <taxon>Heteroconchia</taxon>
        <taxon>Euheterodonta</taxon>
        <taxon>Imparidentia</taxon>
        <taxon>Neoheterodontei</taxon>
        <taxon>Myida</taxon>
        <taxon>Dreissenoidea</taxon>
        <taxon>Dreissenidae</taxon>
        <taxon>Dreissena</taxon>
    </lineage>
</organism>
<dbReference type="Proteomes" id="UP000828390">
    <property type="component" value="Unassembled WGS sequence"/>
</dbReference>
<comment type="caution">
    <text evidence="2">The sequence shown here is derived from an EMBL/GenBank/DDBJ whole genome shotgun (WGS) entry which is preliminary data.</text>
</comment>
<proteinExistence type="predicted"/>
<keyword evidence="3" id="KW-1185">Reference proteome</keyword>
<reference evidence="2" key="1">
    <citation type="journal article" date="2019" name="bioRxiv">
        <title>The Genome of the Zebra Mussel, Dreissena polymorpha: A Resource for Invasive Species Research.</title>
        <authorList>
            <person name="McCartney M.A."/>
            <person name="Auch B."/>
            <person name="Kono T."/>
            <person name="Mallez S."/>
            <person name="Zhang Y."/>
            <person name="Obille A."/>
            <person name="Becker A."/>
            <person name="Abrahante J.E."/>
            <person name="Garbe J."/>
            <person name="Badalamenti J.P."/>
            <person name="Herman A."/>
            <person name="Mangelson H."/>
            <person name="Liachko I."/>
            <person name="Sullivan S."/>
            <person name="Sone E.D."/>
            <person name="Koren S."/>
            <person name="Silverstein K.A.T."/>
            <person name="Beckman K.B."/>
            <person name="Gohl D.M."/>
        </authorList>
    </citation>
    <scope>NUCLEOTIDE SEQUENCE</scope>
    <source>
        <strain evidence="2">Duluth1</strain>
        <tissue evidence="2">Whole animal</tissue>
    </source>
</reference>
<dbReference type="EMBL" id="JAIWYP010000006">
    <property type="protein sequence ID" value="KAH3809806.1"/>
    <property type="molecule type" value="Genomic_DNA"/>
</dbReference>
<gene>
    <name evidence="1" type="ORF">DPMN_138186</name>
    <name evidence="2" type="ORF">DPMN_138240</name>
</gene>
<sequence>MFTFSEGNKEDNLCSPIKPVTLKLLVSVDLPKTGDDDKESLLTGLDFMPDGRLEAVDSINNKCIILNERLHRQGTSYKFK</sequence>
<protein>
    <submittedName>
        <fullName evidence="2">Uncharacterized protein</fullName>
    </submittedName>
</protein>
<evidence type="ECO:0000313" key="2">
    <source>
        <dbReference type="EMBL" id="KAH3809860.1"/>
    </source>
</evidence>
<accession>A0A9D4G3F4</accession>
<evidence type="ECO:0000313" key="1">
    <source>
        <dbReference type="EMBL" id="KAH3809806.1"/>
    </source>
</evidence>
<evidence type="ECO:0000313" key="3">
    <source>
        <dbReference type="Proteomes" id="UP000828390"/>
    </source>
</evidence>
<reference evidence="2" key="2">
    <citation type="submission" date="2020-11" db="EMBL/GenBank/DDBJ databases">
        <authorList>
            <person name="McCartney M.A."/>
            <person name="Auch B."/>
            <person name="Kono T."/>
            <person name="Mallez S."/>
            <person name="Becker A."/>
            <person name="Gohl D.M."/>
            <person name="Silverstein K.A.T."/>
            <person name="Koren S."/>
            <person name="Bechman K.B."/>
            <person name="Herman A."/>
            <person name="Abrahante J.E."/>
            <person name="Garbe J."/>
        </authorList>
    </citation>
    <scope>NUCLEOTIDE SEQUENCE</scope>
    <source>
        <strain evidence="2">Duluth1</strain>
        <tissue evidence="2">Whole animal</tissue>
    </source>
</reference>